<organism evidence="4 5">
    <name type="scientific">Porites evermanni</name>
    <dbReference type="NCBI Taxonomy" id="104178"/>
    <lineage>
        <taxon>Eukaryota</taxon>
        <taxon>Metazoa</taxon>
        <taxon>Cnidaria</taxon>
        <taxon>Anthozoa</taxon>
        <taxon>Hexacorallia</taxon>
        <taxon>Scleractinia</taxon>
        <taxon>Fungiina</taxon>
        <taxon>Poritidae</taxon>
        <taxon>Porites</taxon>
    </lineage>
</organism>
<dbReference type="NCBIfam" id="TIGR00165">
    <property type="entry name" value="S18"/>
    <property type="match status" value="1"/>
</dbReference>
<reference evidence="4 5" key="1">
    <citation type="submission" date="2022-05" db="EMBL/GenBank/DDBJ databases">
        <authorList>
            <consortium name="Genoscope - CEA"/>
            <person name="William W."/>
        </authorList>
    </citation>
    <scope>NUCLEOTIDE SEQUENCE [LARGE SCALE GENOMIC DNA]</scope>
</reference>
<dbReference type="PANTHER" id="PTHR13479:SF40">
    <property type="entry name" value="SMALL RIBOSOMAL SUBUNIT PROTEIN BS18M"/>
    <property type="match status" value="1"/>
</dbReference>
<evidence type="ECO:0000313" key="5">
    <source>
        <dbReference type="Proteomes" id="UP001159427"/>
    </source>
</evidence>
<accession>A0ABN8M4P8</accession>
<dbReference type="SUPFAM" id="SSF46911">
    <property type="entry name" value="Ribosomal protein S18"/>
    <property type="match status" value="1"/>
</dbReference>
<evidence type="ECO:0000256" key="2">
    <source>
        <dbReference type="ARBA" id="ARBA00022980"/>
    </source>
</evidence>
<dbReference type="Gene3D" id="4.10.640.10">
    <property type="entry name" value="Ribosomal protein S18"/>
    <property type="match status" value="1"/>
</dbReference>
<dbReference type="Pfam" id="PF01084">
    <property type="entry name" value="Ribosomal_S18"/>
    <property type="match status" value="1"/>
</dbReference>
<comment type="similarity">
    <text evidence="1">Belongs to the bacterial ribosomal protein bS18 family.</text>
</comment>
<comment type="caution">
    <text evidence="4">The sequence shown here is derived from an EMBL/GenBank/DDBJ whole genome shotgun (WGS) entry which is preliminary data.</text>
</comment>
<dbReference type="Proteomes" id="UP001159427">
    <property type="component" value="Unassembled WGS sequence"/>
</dbReference>
<protein>
    <recommendedName>
        <fullName evidence="6">Mitochondrial ribosomal protein S18C</fullName>
    </recommendedName>
</protein>
<dbReference type="PANTHER" id="PTHR13479">
    <property type="entry name" value="30S RIBOSOMAL PROTEIN S18"/>
    <property type="match status" value="1"/>
</dbReference>
<dbReference type="InterPro" id="IPR001648">
    <property type="entry name" value="Ribosomal_bS18"/>
</dbReference>
<keyword evidence="5" id="KW-1185">Reference proteome</keyword>
<name>A0ABN8M4P8_9CNID</name>
<evidence type="ECO:0000313" key="4">
    <source>
        <dbReference type="EMBL" id="CAH3024607.1"/>
    </source>
</evidence>
<evidence type="ECO:0000256" key="1">
    <source>
        <dbReference type="ARBA" id="ARBA00005589"/>
    </source>
</evidence>
<proteinExistence type="inferred from homology"/>
<dbReference type="EMBL" id="CALNXI010000310">
    <property type="protein sequence ID" value="CAH3024607.1"/>
    <property type="molecule type" value="Genomic_DNA"/>
</dbReference>
<keyword evidence="2" id="KW-0689">Ribosomal protein</keyword>
<dbReference type="InterPro" id="IPR036870">
    <property type="entry name" value="Ribosomal_bS18_sf"/>
</dbReference>
<evidence type="ECO:0000256" key="3">
    <source>
        <dbReference type="ARBA" id="ARBA00023274"/>
    </source>
</evidence>
<evidence type="ECO:0008006" key="6">
    <source>
        <dbReference type="Google" id="ProtNLM"/>
    </source>
</evidence>
<keyword evidence="3" id="KW-0687">Ribonucleoprotein</keyword>
<gene>
    <name evidence="4" type="ORF">PEVE_00023386</name>
</gene>
<sequence>MATWKGLSDILGLPRFLLPSHAFTSTRNSFLSPLGCLSSVYCRSFHMSAPVDGKYHHVAKKRKLRERRMAQLRSRFERLDEEDRPTGCLLCPKRTDVEINYKNVRLLSQFVSPHTGRIYGRTLTGLCDKKQTEISRAIRRARAIGFMPVTMKYVAFHNDPKLF</sequence>